<keyword evidence="12" id="KW-1185">Reference proteome</keyword>
<evidence type="ECO:0000259" key="10">
    <source>
        <dbReference type="Pfam" id="PF04290"/>
    </source>
</evidence>
<evidence type="ECO:0000256" key="2">
    <source>
        <dbReference type="ARBA" id="ARBA00022448"/>
    </source>
</evidence>
<evidence type="ECO:0000256" key="3">
    <source>
        <dbReference type="ARBA" id="ARBA00022475"/>
    </source>
</evidence>
<evidence type="ECO:0000256" key="8">
    <source>
        <dbReference type="ARBA" id="ARBA00038436"/>
    </source>
</evidence>
<feature type="transmembrane region" description="Helical" evidence="9">
    <location>
        <begin position="44"/>
        <end position="67"/>
    </location>
</feature>
<accession>A0A5A8F907</accession>
<dbReference type="PANTHER" id="PTHR35011">
    <property type="entry name" value="2,3-DIKETO-L-GULONATE TRAP TRANSPORTER SMALL PERMEASE PROTEIN YIAM"/>
    <property type="match status" value="1"/>
</dbReference>
<dbReference type="InterPro" id="IPR055348">
    <property type="entry name" value="DctQ"/>
</dbReference>
<evidence type="ECO:0000313" key="11">
    <source>
        <dbReference type="EMBL" id="KAA0259531.1"/>
    </source>
</evidence>
<evidence type="ECO:0000256" key="9">
    <source>
        <dbReference type="SAM" id="Phobius"/>
    </source>
</evidence>
<keyword evidence="7 9" id="KW-0472">Membrane</keyword>
<keyword evidence="5 9" id="KW-0812">Transmembrane</keyword>
<keyword evidence="6 9" id="KW-1133">Transmembrane helix</keyword>
<dbReference type="PANTHER" id="PTHR35011:SF4">
    <property type="entry name" value="SLL1102 PROTEIN"/>
    <property type="match status" value="1"/>
</dbReference>
<evidence type="ECO:0000313" key="12">
    <source>
        <dbReference type="Proteomes" id="UP000322876"/>
    </source>
</evidence>
<feature type="transmembrane region" description="Helical" evidence="9">
    <location>
        <begin position="133"/>
        <end position="152"/>
    </location>
</feature>
<dbReference type="Proteomes" id="UP000322876">
    <property type="component" value="Unassembled WGS sequence"/>
</dbReference>
<evidence type="ECO:0000256" key="6">
    <source>
        <dbReference type="ARBA" id="ARBA00022989"/>
    </source>
</evidence>
<evidence type="ECO:0000256" key="1">
    <source>
        <dbReference type="ARBA" id="ARBA00004429"/>
    </source>
</evidence>
<proteinExistence type="inferred from homology"/>
<keyword evidence="4" id="KW-0997">Cell inner membrane</keyword>
<sequence>MRKIVKFIDAINEVIGKITSILVFVLLFVVVFEVVRRKVFNSPTMWAFELSYMLYAVMFLMGFGYTLKHKMHIGIDVIYSRLSKKTQGILELITFVIFFLPFTLVAIKSTWTFMLQSWQGLEHSQSPWAPPVYPFKTFMPIAFFFLLLQGISEAIKSFYKIKGEEIE</sequence>
<reference evidence="11 12" key="1">
    <citation type="submission" date="2019-06" db="EMBL/GenBank/DDBJ databases">
        <title>Genomic insights into carbon and energy metabolism of Deferribacter autotrophicus revealed new metabolic traits in the phylum Deferribacteres.</title>
        <authorList>
            <person name="Slobodkin A.I."/>
            <person name="Slobodkina G.B."/>
            <person name="Allioux M."/>
            <person name="Alain K."/>
            <person name="Jebbar M."/>
            <person name="Shadrin V."/>
            <person name="Kublanov I.V."/>
            <person name="Toshchakov S.V."/>
            <person name="Bonch-Osmolovskaya E.A."/>
        </authorList>
    </citation>
    <scope>NUCLEOTIDE SEQUENCE [LARGE SCALE GENOMIC DNA]</scope>
    <source>
        <strain evidence="11 12">SL50</strain>
    </source>
</reference>
<gene>
    <name evidence="11" type="ORF">FHQ18_01245</name>
</gene>
<evidence type="ECO:0000256" key="4">
    <source>
        <dbReference type="ARBA" id="ARBA00022519"/>
    </source>
</evidence>
<dbReference type="OrthoDB" id="9794346at2"/>
<dbReference type="EMBL" id="VFJB01000001">
    <property type="protein sequence ID" value="KAA0259531.1"/>
    <property type="molecule type" value="Genomic_DNA"/>
</dbReference>
<dbReference type="Pfam" id="PF04290">
    <property type="entry name" value="DctQ"/>
    <property type="match status" value="1"/>
</dbReference>
<keyword evidence="3" id="KW-1003">Cell membrane</keyword>
<feature type="transmembrane region" description="Helical" evidence="9">
    <location>
        <begin position="12"/>
        <end position="32"/>
    </location>
</feature>
<name>A0A5A8F907_9BACT</name>
<feature type="domain" description="Tripartite ATP-independent periplasmic transporters DctQ component" evidence="10">
    <location>
        <begin position="27"/>
        <end position="157"/>
    </location>
</feature>
<dbReference type="InterPro" id="IPR007387">
    <property type="entry name" value="TRAP_DctQ"/>
</dbReference>
<dbReference type="AlphaFoldDB" id="A0A5A8F907"/>
<comment type="caution">
    <text evidence="11">The sequence shown here is derived from an EMBL/GenBank/DDBJ whole genome shotgun (WGS) entry which is preliminary data.</text>
</comment>
<feature type="transmembrane region" description="Helical" evidence="9">
    <location>
        <begin position="88"/>
        <end position="113"/>
    </location>
</feature>
<evidence type="ECO:0000256" key="5">
    <source>
        <dbReference type="ARBA" id="ARBA00022692"/>
    </source>
</evidence>
<dbReference type="RefSeq" id="WP_149265351.1">
    <property type="nucleotide sequence ID" value="NZ_VFJB01000001.1"/>
</dbReference>
<comment type="subcellular location">
    <subcellularLocation>
        <location evidence="1">Cell inner membrane</location>
        <topology evidence="1">Multi-pass membrane protein</topology>
    </subcellularLocation>
</comment>
<protein>
    <submittedName>
        <fullName evidence="11">TRAP transporter small permease subunit</fullName>
    </submittedName>
</protein>
<organism evidence="11 12">
    <name type="scientific">Deferribacter autotrophicus</name>
    <dbReference type="NCBI Taxonomy" id="500465"/>
    <lineage>
        <taxon>Bacteria</taxon>
        <taxon>Pseudomonadati</taxon>
        <taxon>Deferribacterota</taxon>
        <taxon>Deferribacteres</taxon>
        <taxon>Deferribacterales</taxon>
        <taxon>Deferribacteraceae</taxon>
        <taxon>Deferribacter</taxon>
    </lineage>
</organism>
<keyword evidence="2" id="KW-0813">Transport</keyword>
<evidence type="ECO:0000256" key="7">
    <source>
        <dbReference type="ARBA" id="ARBA00023136"/>
    </source>
</evidence>
<comment type="similarity">
    <text evidence="8">Belongs to the TRAP transporter small permease family.</text>
</comment>
<dbReference type="GO" id="GO:0005886">
    <property type="term" value="C:plasma membrane"/>
    <property type="evidence" value="ECO:0007669"/>
    <property type="project" value="UniProtKB-SubCell"/>
</dbReference>